<evidence type="ECO:0000259" key="1">
    <source>
        <dbReference type="PROSITE" id="PS51186"/>
    </source>
</evidence>
<protein>
    <submittedName>
        <fullName evidence="2">GCN5 family acetyltransferase</fullName>
    </submittedName>
</protein>
<dbReference type="Gene3D" id="3.40.630.30">
    <property type="match status" value="1"/>
</dbReference>
<feature type="domain" description="N-acetyltransferase" evidence="1">
    <location>
        <begin position="14"/>
        <end position="177"/>
    </location>
</feature>
<dbReference type="EMBL" id="CP013480">
    <property type="protein sequence ID" value="ALS58707.1"/>
    <property type="molecule type" value="Genomic_DNA"/>
</dbReference>
<keyword evidence="3" id="KW-1185">Reference proteome</keyword>
<organism evidence="2 3">
    <name type="scientific">Pandoraea norimbergensis</name>
    <dbReference type="NCBI Taxonomy" id="93219"/>
    <lineage>
        <taxon>Bacteria</taxon>
        <taxon>Pseudomonadati</taxon>
        <taxon>Pseudomonadota</taxon>
        <taxon>Betaproteobacteria</taxon>
        <taxon>Burkholderiales</taxon>
        <taxon>Burkholderiaceae</taxon>
        <taxon>Pandoraea</taxon>
    </lineage>
</organism>
<dbReference type="RefSeq" id="WP_058375653.1">
    <property type="nucleotide sequence ID" value="NZ_CP013480.3"/>
</dbReference>
<dbReference type="CDD" id="cd04301">
    <property type="entry name" value="NAT_SF"/>
    <property type="match status" value="1"/>
</dbReference>
<dbReference type="InterPro" id="IPR000182">
    <property type="entry name" value="GNAT_dom"/>
</dbReference>
<evidence type="ECO:0000313" key="2">
    <source>
        <dbReference type="EMBL" id="ALS58707.1"/>
    </source>
</evidence>
<reference evidence="3" key="1">
    <citation type="submission" date="2015-12" db="EMBL/GenBank/DDBJ databases">
        <title>Complete genome sequence of Pandoraea norimbergensis DSM 11628.</title>
        <authorList>
            <person name="Ee R."/>
            <person name="Lim Y.-L."/>
            <person name="Yong D."/>
            <person name="Yin W.-F."/>
            <person name="Chan K.-G."/>
        </authorList>
    </citation>
    <scope>NUCLEOTIDE SEQUENCE [LARGE SCALE GENOMIC DNA]</scope>
    <source>
        <strain evidence="3">DSM 11628</strain>
    </source>
</reference>
<gene>
    <name evidence="2" type="ORF">AT302_01860</name>
</gene>
<dbReference type="InterPro" id="IPR016181">
    <property type="entry name" value="Acyl_CoA_acyltransferase"/>
</dbReference>
<evidence type="ECO:0000313" key="3">
    <source>
        <dbReference type="Proteomes" id="UP000060277"/>
    </source>
</evidence>
<dbReference type="PROSITE" id="PS51186">
    <property type="entry name" value="GNAT"/>
    <property type="match status" value="1"/>
</dbReference>
<dbReference type="PANTHER" id="PTHR43441">
    <property type="entry name" value="RIBOSOMAL-PROTEIN-SERINE ACETYLTRANSFERASE"/>
    <property type="match status" value="1"/>
</dbReference>
<dbReference type="InterPro" id="IPR051908">
    <property type="entry name" value="Ribosomal_N-acetyltransferase"/>
</dbReference>
<dbReference type="Pfam" id="PF13302">
    <property type="entry name" value="Acetyltransf_3"/>
    <property type="match status" value="1"/>
</dbReference>
<sequence>MRIDHPPPLNVAGISLRQLERADLGAWYSYLQLPSVVEHTSWNLQSSQDLMPMFDSLESTSRESIRRMAVVDNASNELIGTIGFHTISERNRTAEIAYDLAPSHWGRGIARAICSAVTQWGFEVNNWVRIQAVVLETNVRSAAVLNACGYQTEGVLRAYRMVRGTPGDFVIYSRLATDE</sequence>
<name>A0ABM5WEJ9_9BURK</name>
<accession>A0ABM5WEJ9</accession>
<dbReference type="SUPFAM" id="SSF55729">
    <property type="entry name" value="Acyl-CoA N-acyltransferases (Nat)"/>
    <property type="match status" value="1"/>
</dbReference>
<dbReference type="Proteomes" id="UP000060277">
    <property type="component" value="Chromosome"/>
</dbReference>
<dbReference type="PANTHER" id="PTHR43441:SF11">
    <property type="entry name" value="RIBOSOMAL-PROTEIN-SERINE ACETYLTRANSFERASE"/>
    <property type="match status" value="1"/>
</dbReference>
<proteinExistence type="predicted"/>